<evidence type="ECO:0000259" key="5">
    <source>
        <dbReference type="Pfam" id="PF00561"/>
    </source>
</evidence>
<feature type="domain" description="AB hydrolase-1" evidence="5">
    <location>
        <begin position="83"/>
        <end position="307"/>
    </location>
</feature>
<gene>
    <name evidence="6" type="ORF">ACFL6M_01060</name>
</gene>
<evidence type="ECO:0000256" key="3">
    <source>
        <dbReference type="ARBA" id="ARBA00022803"/>
    </source>
</evidence>
<name>A0ABV6YIJ5_UNCEI</name>
<dbReference type="Pfam" id="PF07719">
    <property type="entry name" value="TPR_2"/>
    <property type="match status" value="1"/>
</dbReference>
<dbReference type="InterPro" id="IPR050266">
    <property type="entry name" value="AB_hydrolase_sf"/>
</dbReference>
<evidence type="ECO:0000313" key="6">
    <source>
        <dbReference type="EMBL" id="MFC1572162.1"/>
    </source>
</evidence>
<dbReference type="InterPro" id="IPR019734">
    <property type="entry name" value="TPR_rpt"/>
</dbReference>
<reference evidence="6 7" key="1">
    <citation type="submission" date="2024-09" db="EMBL/GenBank/DDBJ databases">
        <authorList>
            <person name="D'Angelo T."/>
        </authorList>
    </citation>
    <scope>NUCLEOTIDE SEQUENCE [LARGE SCALE GENOMIC DNA]</scope>
    <source>
        <strain evidence="6">SAG AM-320-E07</strain>
    </source>
</reference>
<dbReference type="PANTHER" id="PTHR43798">
    <property type="entry name" value="MONOACYLGLYCEROL LIPASE"/>
    <property type="match status" value="1"/>
</dbReference>
<proteinExistence type="predicted"/>
<dbReference type="InterPro" id="IPR000073">
    <property type="entry name" value="AB_hydrolase_1"/>
</dbReference>
<comment type="caution">
    <text evidence="6">The sequence shown here is derived from an EMBL/GenBank/DDBJ whole genome shotgun (WGS) entry which is preliminary data.</text>
</comment>
<evidence type="ECO:0000256" key="2">
    <source>
        <dbReference type="ARBA" id="ARBA00022801"/>
    </source>
</evidence>
<dbReference type="Proteomes" id="UP001593833">
    <property type="component" value="Unassembled WGS sequence"/>
</dbReference>
<dbReference type="InterPro" id="IPR011990">
    <property type="entry name" value="TPR-like_helical_dom_sf"/>
</dbReference>
<evidence type="ECO:0000256" key="1">
    <source>
        <dbReference type="ARBA" id="ARBA00022737"/>
    </source>
</evidence>
<dbReference type="Gene3D" id="3.40.50.1820">
    <property type="entry name" value="alpha/beta hydrolase"/>
    <property type="match status" value="1"/>
</dbReference>
<keyword evidence="2 6" id="KW-0378">Hydrolase</keyword>
<dbReference type="GO" id="GO:0016787">
    <property type="term" value="F:hydrolase activity"/>
    <property type="evidence" value="ECO:0007669"/>
    <property type="project" value="UniProtKB-KW"/>
</dbReference>
<keyword evidence="3 4" id="KW-0802">TPR repeat</keyword>
<organism evidence="6 7">
    <name type="scientific">Eiseniibacteriota bacterium</name>
    <dbReference type="NCBI Taxonomy" id="2212470"/>
    <lineage>
        <taxon>Bacteria</taxon>
        <taxon>Candidatus Eiseniibacteriota</taxon>
    </lineage>
</organism>
<dbReference type="Gene3D" id="1.25.40.10">
    <property type="entry name" value="Tetratricopeptide repeat domain"/>
    <property type="match status" value="1"/>
</dbReference>
<protein>
    <submittedName>
        <fullName evidence="6">Alpha/beta fold hydrolase</fullName>
    </submittedName>
</protein>
<dbReference type="SMART" id="SM00028">
    <property type="entry name" value="TPR"/>
    <property type="match status" value="2"/>
</dbReference>
<dbReference type="EMBL" id="JBHPKH010000005">
    <property type="protein sequence ID" value="MFC1572162.1"/>
    <property type="molecule type" value="Genomic_DNA"/>
</dbReference>
<evidence type="ECO:0000256" key="4">
    <source>
        <dbReference type="PROSITE-ProRule" id="PRU00339"/>
    </source>
</evidence>
<dbReference type="PANTHER" id="PTHR43798:SF31">
    <property type="entry name" value="AB HYDROLASE SUPERFAMILY PROTEIN YCLE"/>
    <property type="match status" value="1"/>
</dbReference>
<dbReference type="PRINTS" id="PR00111">
    <property type="entry name" value="ABHYDROLASE"/>
</dbReference>
<sequence length="435" mass="47256">MQRASSLRPSVYPPSIAVVGRMLGVVLCAAAVLPPGETWIGGSGDAWAQQDVPAESTRIQSGFIDVDGGRLFYEEAGHGDCIVLVHDGLIHHEIWDAQFPVFAQTHRVVRYDRRGYGKSESPEGQYSNIADLRRVFEQLGIERAWLMGMSAGGGLCIDFTLAYPEMVTGLVLVGAVVSGFDYTQHMYTRGGRLTAAIYGDPEALRLYMVTTDPYEMAPSSTAARARARALLEAYPGNADLEKHHLAVSPDTPALGRLGEIRVPALILVGEHDIPDVHAHAGAIDAGIPDARRVVVSGAGHLVPLEAPASFLSEAQAFLRGAHFFATLAEEGVAAAVAEFAHSRQTHPDEAPFTEGRLNNEAYQRIQSGRVDEAIELFKLNVQAYPESWNVYDSLAEGYMTRGDTALAITYYEKSLELNPDNTGARQRIEELRGGR</sequence>
<evidence type="ECO:0000313" key="7">
    <source>
        <dbReference type="Proteomes" id="UP001593833"/>
    </source>
</evidence>
<accession>A0ABV6YIJ5</accession>
<dbReference type="InterPro" id="IPR029058">
    <property type="entry name" value="AB_hydrolase_fold"/>
</dbReference>
<dbReference type="InterPro" id="IPR013105">
    <property type="entry name" value="TPR_2"/>
</dbReference>
<keyword evidence="7" id="KW-1185">Reference proteome</keyword>
<dbReference type="SUPFAM" id="SSF53474">
    <property type="entry name" value="alpha/beta-Hydrolases"/>
    <property type="match status" value="1"/>
</dbReference>
<dbReference type="PROSITE" id="PS50005">
    <property type="entry name" value="TPR"/>
    <property type="match status" value="1"/>
</dbReference>
<dbReference type="Pfam" id="PF00561">
    <property type="entry name" value="Abhydrolase_1"/>
    <property type="match status" value="1"/>
</dbReference>
<feature type="repeat" description="TPR" evidence="4">
    <location>
        <begin position="388"/>
        <end position="421"/>
    </location>
</feature>
<keyword evidence="1" id="KW-0677">Repeat</keyword>
<dbReference type="SUPFAM" id="SSF48452">
    <property type="entry name" value="TPR-like"/>
    <property type="match status" value="1"/>
</dbReference>